<dbReference type="InterPro" id="IPR051775">
    <property type="entry name" value="Homeobox_domain"/>
</dbReference>
<feature type="compositionally biased region" description="Acidic residues" evidence="20">
    <location>
        <begin position="315"/>
        <end position="332"/>
    </location>
</feature>
<evidence type="ECO:0000256" key="14">
    <source>
        <dbReference type="ARBA" id="ARBA00023305"/>
    </source>
</evidence>
<evidence type="ECO:0000256" key="18">
    <source>
        <dbReference type="PROSITE-ProRule" id="PRU00108"/>
    </source>
</evidence>
<keyword evidence="4" id="KW-0716">Sensory transduction</keyword>
<keyword evidence="5" id="KW-0479">Metal-binding</keyword>
<dbReference type="SUPFAM" id="SSF57667">
    <property type="entry name" value="beta-beta-alpha zinc fingers"/>
    <property type="match status" value="5"/>
</dbReference>
<dbReference type="GO" id="GO:0005634">
    <property type="term" value="C:nucleus"/>
    <property type="evidence" value="ECO:0007669"/>
    <property type="project" value="UniProtKB-SubCell"/>
</dbReference>
<feature type="compositionally biased region" description="Polar residues" evidence="20">
    <location>
        <begin position="353"/>
        <end position="369"/>
    </location>
</feature>
<dbReference type="GO" id="GO:0007601">
    <property type="term" value="P:visual perception"/>
    <property type="evidence" value="ECO:0007669"/>
    <property type="project" value="UniProtKB-KW"/>
</dbReference>
<dbReference type="FunFam" id="3.30.160.60:FF:000446">
    <property type="entry name" value="Zinc finger protein"/>
    <property type="match status" value="1"/>
</dbReference>
<feature type="region of interest" description="Disordered" evidence="20">
    <location>
        <begin position="1"/>
        <end position="21"/>
    </location>
</feature>
<keyword evidence="13 18" id="KW-0539">Nucleus</keyword>
<organism evidence="24 25">
    <name type="scientific">Stegastes partitus</name>
    <name type="common">bicolor damselfish</name>
    <dbReference type="NCBI Taxonomy" id="144197"/>
    <lineage>
        <taxon>Eukaryota</taxon>
        <taxon>Metazoa</taxon>
        <taxon>Chordata</taxon>
        <taxon>Craniata</taxon>
        <taxon>Vertebrata</taxon>
        <taxon>Euteleostomi</taxon>
        <taxon>Actinopterygii</taxon>
        <taxon>Neopterygii</taxon>
        <taxon>Teleostei</taxon>
        <taxon>Neoteleostei</taxon>
        <taxon>Acanthomorphata</taxon>
        <taxon>Ovalentaria</taxon>
        <taxon>Pomacentridae</taxon>
        <taxon>Stegastes</taxon>
    </lineage>
</organism>
<dbReference type="CDD" id="cd00086">
    <property type="entry name" value="homeodomain"/>
    <property type="match status" value="1"/>
</dbReference>
<evidence type="ECO:0000256" key="15">
    <source>
        <dbReference type="ARBA" id="ARBA00039503"/>
    </source>
</evidence>
<dbReference type="AlphaFoldDB" id="A0A9Y4TWG8"/>
<evidence type="ECO:0000256" key="8">
    <source>
        <dbReference type="ARBA" id="ARBA00022833"/>
    </source>
</evidence>
<feature type="domain" description="C2H2-type" evidence="22">
    <location>
        <begin position="682"/>
        <end position="709"/>
    </location>
</feature>
<dbReference type="FunFam" id="1.10.10.60:FF:000065">
    <property type="entry name" value="Visual system homeobox 1"/>
    <property type="match status" value="1"/>
</dbReference>
<dbReference type="PANTHER" id="PTHR24323">
    <property type="entry name" value="CEH-10 HOMEODOMAIN-CONTAINING HOMOLOG"/>
    <property type="match status" value="1"/>
</dbReference>
<feature type="domain" description="C2H2-type" evidence="22">
    <location>
        <begin position="427"/>
        <end position="450"/>
    </location>
</feature>
<evidence type="ECO:0000256" key="13">
    <source>
        <dbReference type="ARBA" id="ARBA00023242"/>
    </source>
</evidence>
<protein>
    <recommendedName>
        <fullName evidence="15">Visual system homeobox 1</fullName>
    </recommendedName>
    <alternativeName>
        <fullName evidence="16">Transcription factor VSX1</fullName>
    </alternativeName>
</protein>
<feature type="compositionally biased region" description="Basic and acidic residues" evidence="20">
    <location>
        <begin position="141"/>
        <end position="153"/>
    </location>
</feature>
<evidence type="ECO:0000256" key="5">
    <source>
        <dbReference type="ARBA" id="ARBA00022723"/>
    </source>
</evidence>
<feature type="domain" description="C2H2-type" evidence="22">
    <location>
        <begin position="563"/>
        <end position="590"/>
    </location>
</feature>
<dbReference type="FunFam" id="3.30.160.60:FF:000690">
    <property type="entry name" value="Zinc finger protein 354C"/>
    <property type="match status" value="1"/>
</dbReference>
<feature type="domain" description="C2H2-type" evidence="22">
    <location>
        <begin position="626"/>
        <end position="653"/>
    </location>
</feature>
<dbReference type="GO" id="GO:0000976">
    <property type="term" value="F:transcription cis-regulatory region binding"/>
    <property type="evidence" value="ECO:0007669"/>
    <property type="project" value="TreeGrafter"/>
</dbReference>
<evidence type="ECO:0000256" key="1">
    <source>
        <dbReference type="ARBA" id="ARBA00004123"/>
    </source>
</evidence>
<evidence type="ECO:0000256" key="17">
    <source>
        <dbReference type="PROSITE-ProRule" id="PRU00042"/>
    </source>
</evidence>
<dbReference type="InterPro" id="IPR013087">
    <property type="entry name" value="Znf_C2H2_type"/>
</dbReference>
<feature type="domain" description="C2H2-type" evidence="22">
    <location>
        <begin position="654"/>
        <end position="681"/>
    </location>
</feature>
<gene>
    <name evidence="25" type="primary">vsx1</name>
</gene>
<dbReference type="PROSITE" id="PS50157">
    <property type="entry name" value="ZINC_FINGER_C2H2_2"/>
    <property type="match status" value="9"/>
</dbReference>
<reference evidence="25" key="1">
    <citation type="submission" date="2025-08" db="UniProtKB">
        <authorList>
            <consortium name="RefSeq"/>
        </authorList>
    </citation>
    <scope>IDENTIFICATION</scope>
</reference>
<dbReference type="FunFam" id="3.30.160.60:FF:000065">
    <property type="entry name" value="B-cell CLL/lymphoma 6, member B"/>
    <property type="match status" value="1"/>
</dbReference>
<feature type="compositionally biased region" description="Basic and acidic residues" evidence="20">
    <location>
        <begin position="1"/>
        <end position="13"/>
    </location>
</feature>
<dbReference type="InterPro" id="IPR001356">
    <property type="entry name" value="HD"/>
</dbReference>
<keyword evidence="3" id="KW-0217">Developmental protein</keyword>
<name>A0A9Y4TWG8_9TELE</name>
<feature type="domain" description="C2H2-type" evidence="22">
    <location>
        <begin position="535"/>
        <end position="562"/>
    </location>
</feature>
<keyword evidence="11 18" id="KW-0371">Homeobox</keyword>
<dbReference type="PANTHER" id="PTHR24323:SF3">
    <property type="entry name" value="VISUAL SYSTEM HOMEOBOX 1"/>
    <property type="match status" value="1"/>
</dbReference>
<feature type="region of interest" description="Disordered" evidence="20">
    <location>
        <begin position="141"/>
        <end position="168"/>
    </location>
</feature>
<dbReference type="FunFam" id="3.30.160.60:FF:000100">
    <property type="entry name" value="Zinc finger 45-like"/>
    <property type="match status" value="1"/>
</dbReference>
<dbReference type="GO" id="GO:0008270">
    <property type="term" value="F:zinc ion binding"/>
    <property type="evidence" value="ECO:0007669"/>
    <property type="project" value="UniProtKB-KW"/>
</dbReference>
<evidence type="ECO:0000256" key="20">
    <source>
        <dbReference type="SAM" id="MobiDB-lite"/>
    </source>
</evidence>
<evidence type="ECO:0000256" key="3">
    <source>
        <dbReference type="ARBA" id="ARBA00022473"/>
    </source>
</evidence>
<feature type="domain" description="C2H2-type" evidence="22">
    <location>
        <begin position="508"/>
        <end position="535"/>
    </location>
</feature>
<keyword evidence="9" id="KW-0805">Transcription regulation</keyword>
<evidence type="ECO:0000256" key="6">
    <source>
        <dbReference type="ARBA" id="ARBA00022737"/>
    </source>
</evidence>
<dbReference type="GO" id="GO:0000981">
    <property type="term" value="F:DNA-binding transcription factor activity, RNA polymerase II-specific"/>
    <property type="evidence" value="ECO:0007669"/>
    <property type="project" value="InterPro"/>
</dbReference>
<feature type="compositionally biased region" description="Basic and acidic residues" evidence="20">
    <location>
        <begin position="305"/>
        <end position="314"/>
    </location>
</feature>
<comment type="similarity">
    <text evidence="2">Belongs to the paired homeobox family.</text>
</comment>
<evidence type="ECO:0000256" key="16">
    <source>
        <dbReference type="ARBA" id="ARBA00041737"/>
    </source>
</evidence>
<evidence type="ECO:0000256" key="12">
    <source>
        <dbReference type="ARBA" id="ARBA00023163"/>
    </source>
</evidence>
<feature type="DNA-binding region" description="Homeobox" evidence="18">
    <location>
        <begin position="164"/>
        <end position="223"/>
    </location>
</feature>
<comment type="subcellular location">
    <subcellularLocation>
        <location evidence="1 18 19">Nucleus</location>
    </subcellularLocation>
</comment>
<dbReference type="Proteomes" id="UP000694891">
    <property type="component" value="Unplaced"/>
</dbReference>
<feature type="domain" description="Homeobox" evidence="21">
    <location>
        <begin position="162"/>
        <end position="222"/>
    </location>
</feature>
<feature type="region of interest" description="Disordered" evidence="20">
    <location>
        <begin position="280"/>
        <end position="420"/>
    </location>
</feature>
<dbReference type="SMART" id="SM00355">
    <property type="entry name" value="ZnF_C2H2"/>
    <property type="match status" value="11"/>
</dbReference>
<dbReference type="InterPro" id="IPR036236">
    <property type="entry name" value="Znf_C2H2_sf"/>
</dbReference>
<dbReference type="RefSeq" id="XP_008296545.1">
    <property type="nucleotide sequence ID" value="XM_008298323.1"/>
</dbReference>
<accession>A0A9Y4TWG8</accession>
<dbReference type="PROSITE" id="PS00028">
    <property type="entry name" value="ZINC_FINGER_C2H2_1"/>
    <property type="match status" value="8"/>
</dbReference>
<feature type="compositionally biased region" description="Low complexity" evidence="20">
    <location>
        <begin position="336"/>
        <end position="345"/>
    </location>
</feature>
<evidence type="ECO:0000256" key="9">
    <source>
        <dbReference type="ARBA" id="ARBA00023015"/>
    </source>
</evidence>
<keyword evidence="24" id="KW-1185">Reference proteome</keyword>
<keyword evidence="6" id="KW-0677">Repeat</keyword>
<evidence type="ECO:0000256" key="4">
    <source>
        <dbReference type="ARBA" id="ARBA00022606"/>
    </source>
</evidence>
<dbReference type="Pfam" id="PF00046">
    <property type="entry name" value="Homeodomain"/>
    <property type="match status" value="1"/>
</dbReference>
<evidence type="ECO:0000259" key="23">
    <source>
        <dbReference type="PROSITE" id="PS51496"/>
    </source>
</evidence>
<dbReference type="CTD" id="30813"/>
<evidence type="ECO:0000259" key="21">
    <source>
        <dbReference type="PROSITE" id="PS50071"/>
    </source>
</evidence>
<evidence type="ECO:0000256" key="7">
    <source>
        <dbReference type="ARBA" id="ARBA00022771"/>
    </source>
</evidence>
<sequence>MTGREELGEEKPRVKMLSPGFGIDKSRLHGSGFRSKGFAITDLLGLESDLQARQQPGGAPGSGLSAAAGSGPGAEPQGPGGGLGGFSFPGGSLPLGLGFLCSLAAQQPAGAPCFLPGHLPLLQARADSHYLQNLEAQRDAYSDEECLSDRTDSKSSGNSQKRKKRRHRTVFTSHQLEELEKAFHEAHYPDVYAREMLAMKTELPEDRIQVWFQNRRAKWRKREKCWGRSSVMAEYGLYGAMVRHSIPLPESILNSAKNGMMGSCAPWLLGEPHARMHKKSLEMAKKCPSPPASDSTRSDSFCNALERRSSGEVREAEEEELLEEEEMEEEVAIDLSSSSKQQQQQEEGGASIRTASSPRRQSGSESDTSVAGEDTSSSSPPPADDHEYARPPSPPPGAAPAAEGGIRKQLRSQRRKDVVPATAEPPLQCSLCGMLFPNAERLADHMKKSHPACSVCGMLFTGILKLRNHEIREHGLLPYTCDYCPKRFNHKTHRNLHVKARHTGEKTCHCDICGKGYSCISVLKTHRMTHFDKTFICDICGKGFYHACHLTRHKLVHQEVRPYRCSTCGKGFTQAANLRSHQLTHTGERQLCSVCGKSFRCLKNHVISKHSHELPADELPAGDSIISCEVCGKKFPNPSQYRVHQRSHTGEKPFHCDICGKSYRLKELLRDHRYTHTGEKPYRCSLCSKTFNLATSFMRHRSIHTGETPYSCRDCGKHFRLLTFLKAHLQTKAHLKQIQQRLAGDPHL</sequence>
<dbReference type="FunFam" id="3.30.160.60:FF:001927">
    <property type="entry name" value="Zinc finger protein 1184"/>
    <property type="match status" value="1"/>
</dbReference>
<keyword evidence="12" id="KW-0804">Transcription</keyword>
<dbReference type="InterPro" id="IPR023339">
    <property type="entry name" value="CVC"/>
</dbReference>
<evidence type="ECO:0000256" key="11">
    <source>
        <dbReference type="ARBA" id="ARBA00023155"/>
    </source>
</evidence>
<feature type="compositionally biased region" description="Polar residues" evidence="20">
    <location>
        <begin position="292"/>
        <end position="301"/>
    </location>
</feature>
<evidence type="ECO:0000256" key="19">
    <source>
        <dbReference type="RuleBase" id="RU000682"/>
    </source>
</evidence>
<dbReference type="PROSITE" id="PS51496">
    <property type="entry name" value="CVC"/>
    <property type="match status" value="1"/>
</dbReference>
<keyword evidence="10 18" id="KW-0238">DNA-binding</keyword>
<evidence type="ECO:0000259" key="22">
    <source>
        <dbReference type="PROSITE" id="PS50157"/>
    </source>
</evidence>
<dbReference type="PROSITE" id="PS00027">
    <property type="entry name" value="HOMEOBOX_1"/>
    <property type="match status" value="1"/>
</dbReference>
<dbReference type="InterPro" id="IPR017970">
    <property type="entry name" value="Homeobox_CS"/>
</dbReference>
<keyword evidence="8" id="KW-0862">Zinc</keyword>
<feature type="compositionally biased region" description="Low complexity" evidence="20">
    <location>
        <begin position="62"/>
        <end position="77"/>
    </location>
</feature>
<dbReference type="Gene3D" id="3.30.160.60">
    <property type="entry name" value="Classic Zinc Finger"/>
    <property type="match status" value="9"/>
</dbReference>
<feature type="domain" description="C2H2-type" evidence="22">
    <location>
        <begin position="479"/>
        <end position="507"/>
    </location>
</feature>
<dbReference type="PROSITE" id="PS50071">
    <property type="entry name" value="HOMEOBOX_2"/>
    <property type="match status" value="1"/>
</dbReference>
<dbReference type="InterPro" id="IPR009057">
    <property type="entry name" value="Homeodomain-like_sf"/>
</dbReference>
<feature type="domain" description="C2H2-type" evidence="22">
    <location>
        <begin position="710"/>
        <end position="739"/>
    </location>
</feature>
<evidence type="ECO:0000256" key="10">
    <source>
        <dbReference type="ARBA" id="ARBA00023125"/>
    </source>
</evidence>
<keyword evidence="14" id="KW-0844">Vision</keyword>
<evidence type="ECO:0000313" key="24">
    <source>
        <dbReference type="Proteomes" id="UP000694891"/>
    </source>
</evidence>
<evidence type="ECO:0000256" key="2">
    <source>
        <dbReference type="ARBA" id="ARBA00005733"/>
    </source>
</evidence>
<keyword evidence="7 17" id="KW-0863">Zinc-finger</keyword>
<dbReference type="SMART" id="SM00389">
    <property type="entry name" value="HOX"/>
    <property type="match status" value="1"/>
</dbReference>
<dbReference type="SUPFAM" id="SSF46689">
    <property type="entry name" value="Homeodomain-like"/>
    <property type="match status" value="1"/>
</dbReference>
<dbReference type="GO" id="GO:0045892">
    <property type="term" value="P:negative regulation of DNA-templated transcription"/>
    <property type="evidence" value="ECO:0007669"/>
    <property type="project" value="UniProtKB-ARBA"/>
</dbReference>
<dbReference type="Pfam" id="PF00096">
    <property type="entry name" value="zf-C2H2"/>
    <property type="match status" value="4"/>
</dbReference>
<feature type="region of interest" description="Disordered" evidence="20">
    <location>
        <begin position="52"/>
        <end position="85"/>
    </location>
</feature>
<proteinExistence type="inferred from homology"/>
<dbReference type="Gene3D" id="1.10.10.60">
    <property type="entry name" value="Homeodomain-like"/>
    <property type="match status" value="1"/>
</dbReference>
<feature type="domain" description="CVC" evidence="23">
    <location>
        <begin position="224"/>
        <end position="282"/>
    </location>
</feature>
<evidence type="ECO:0000313" key="25">
    <source>
        <dbReference type="RefSeq" id="XP_008296545.1"/>
    </source>
</evidence>
<dbReference type="FunFam" id="3.30.160.60:FF:000965">
    <property type="entry name" value="Neurotrophin receptor-interacting factor homolog"/>
    <property type="match status" value="1"/>
</dbReference>